<dbReference type="PANTHER" id="PTHR43298:SF2">
    <property type="entry name" value="FMN_FAD EXPORTER YEEO-RELATED"/>
    <property type="match status" value="1"/>
</dbReference>
<feature type="transmembrane region" description="Helical" evidence="10">
    <location>
        <begin position="63"/>
        <end position="85"/>
    </location>
</feature>
<feature type="transmembrane region" description="Helical" evidence="10">
    <location>
        <begin position="206"/>
        <end position="228"/>
    </location>
</feature>
<keyword evidence="6 10" id="KW-1133">Transmembrane helix</keyword>
<accession>A0ABV0BL55</accession>
<dbReference type="PIRSF" id="PIRSF006603">
    <property type="entry name" value="DinF"/>
    <property type="match status" value="1"/>
</dbReference>
<feature type="transmembrane region" description="Helical" evidence="10">
    <location>
        <begin position="143"/>
        <end position="160"/>
    </location>
</feature>
<dbReference type="NCBIfam" id="TIGR00797">
    <property type="entry name" value="matE"/>
    <property type="match status" value="1"/>
</dbReference>
<keyword evidence="8 10" id="KW-0472">Membrane</keyword>
<evidence type="ECO:0000256" key="8">
    <source>
        <dbReference type="ARBA" id="ARBA00023136"/>
    </source>
</evidence>
<dbReference type="Pfam" id="PF01554">
    <property type="entry name" value="MatE"/>
    <property type="match status" value="2"/>
</dbReference>
<evidence type="ECO:0000256" key="7">
    <source>
        <dbReference type="ARBA" id="ARBA00023065"/>
    </source>
</evidence>
<protein>
    <recommendedName>
        <fullName evidence="9">Multidrug-efflux transporter</fullName>
    </recommendedName>
</protein>
<evidence type="ECO:0000256" key="5">
    <source>
        <dbReference type="ARBA" id="ARBA00022692"/>
    </source>
</evidence>
<evidence type="ECO:0000256" key="9">
    <source>
        <dbReference type="ARBA" id="ARBA00031636"/>
    </source>
</evidence>
<organism evidence="11 12">
    <name type="scientific">Hohaiivirga grylli</name>
    <dbReference type="NCBI Taxonomy" id="3133970"/>
    <lineage>
        <taxon>Bacteria</taxon>
        <taxon>Pseudomonadati</taxon>
        <taxon>Pseudomonadota</taxon>
        <taxon>Alphaproteobacteria</taxon>
        <taxon>Hyphomicrobiales</taxon>
        <taxon>Methylobacteriaceae</taxon>
        <taxon>Hohaiivirga</taxon>
    </lineage>
</organism>
<comment type="caution">
    <text evidence="11">The sequence shown here is derived from an EMBL/GenBank/DDBJ whole genome shotgun (WGS) entry which is preliminary data.</text>
</comment>
<dbReference type="InterPro" id="IPR002528">
    <property type="entry name" value="MATE_fam"/>
</dbReference>
<dbReference type="Proteomes" id="UP001418637">
    <property type="component" value="Unassembled WGS sequence"/>
</dbReference>
<keyword evidence="12" id="KW-1185">Reference proteome</keyword>
<keyword evidence="3" id="KW-0050">Antiport</keyword>
<feature type="transmembrane region" description="Helical" evidence="10">
    <location>
        <begin position="172"/>
        <end position="194"/>
    </location>
</feature>
<evidence type="ECO:0000256" key="10">
    <source>
        <dbReference type="SAM" id="Phobius"/>
    </source>
</evidence>
<dbReference type="InterPro" id="IPR050222">
    <property type="entry name" value="MATE_MdtK"/>
</dbReference>
<dbReference type="PANTHER" id="PTHR43298">
    <property type="entry name" value="MULTIDRUG RESISTANCE PROTEIN NORM-RELATED"/>
    <property type="match status" value="1"/>
</dbReference>
<feature type="transmembrane region" description="Helical" evidence="10">
    <location>
        <begin position="289"/>
        <end position="314"/>
    </location>
</feature>
<comment type="subcellular location">
    <subcellularLocation>
        <location evidence="1">Cell inner membrane</location>
        <topology evidence="1">Multi-pass membrane protein</topology>
    </subcellularLocation>
</comment>
<evidence type="ECO:0000256" key="1">
    <source>
        <dbReference type="ARBA" id="ARBA00004429"/>
    </source>
</evidence>
<keyword evidence="5 10" id="KW-0812">Transmembrane</keyword>
<evidence type="ECO:0000256" key="2">
    <source>
        <dbReference type="ARBA" id="ARBA00022448"/>
    </source>
</evidence>
<evidence type="ECO:0000256" key="3">
    <source>
        <dbReference type="ARBA" id="ARBA00022449"/>
    </source>
</evidence>
<keyword evidence="7" id="KW-0406">Ion transport</keyword>
<evidence type="ECO:0000313" key="11">
    <source>
        <dbReference type="EMBL" id="MEN3931644.1"/>
    </source>
</evidence>
<name>A0ABV0BL55_9HYPH</name>
<evidence type="ECO:0000313" key="12">
    <source>
        <dbReference type="Proteomes" id="UP001418637"/>
    </source>
</evidence>
<dbReference type="EMBL" id="JBBYXI010000004">
    <property type="protein sequence ID" value="MEN3931644.1"/>
    <property type="molecule type" value="Genomic_DNA"/>
</dbReference>
<feature type="transmembrane region" description="Helical" evidence="10">
    <location>
        <begin position="106"/>
        <end position="123"/>
    </location>
</feature>
<reference evidence="11 12" key="1">
    <citation type="submission" date="2024-04" db="EMBL/GenBank/DDBJ databases">
        <title>A novel species isolated from cricket.</title>
        <authorList>
            <person name="Wang H.-C."/>
        </authorList>
    </citation>
    <scope>NUCLEOTIDE SEQUENCE [LARGE SCALE GENOMIC DNA]</scope>
    <source>
        <strain evidence="11 12">WL0021</strain>
    </source>
</reference>
<dbReference type="RefSeq" id="WP_346337687.1">
    <property type="nucleotide sequence ID" value="NZ_JBBYXI010000004.1"/>
</dbReference>
<evidence type="ECO:0000256" key="6">
    <source>
        <dbReference type="ARBA" id="ARBA00022989"/>
    </source>
</evidence>
<feature type="transmembrane region" description="Helical" evidence="10">
    <location>
        <begin position="406"/>
        <end position="428"/>
    </location>
</feature>
<feature type="transmembrane region" description="Helical" evidence="10">
    <location>
        <begin position="326"/>
        <end position="347"/>
    </location>
</feature>
<keyword evidence="2" id="KW-0813">Transport</keyword>
<proteinExistence type="predicted"/>
<gene>
    <name evidence="11" type="ORF">WJT86_11325</name>
</gene>
<feature type="transmembrane region" description="Helical" evidence="10">
    <location>
        <begin position="367"/>
        <end position="385"/>
    </location>
</feature>
<feature type="transmembrane region" description="Helical" evidence="10">
    <location>
        <begin position="434"/>
        <end position="455"/>
    </location>
</feature>
<dbReference type="InterPro" id="IPR048279">
    <property type="entry name" value="MdtK-like"/>
</dbReference>
<sequence length="465" mass="50967">MFAQQRENTGFDWSGFRKELLAMLLLSWPMIMTNLSQTALTVIDVMLTGRLGAEALAAGALATNLYFGFFIFGVGVVTVTSPIIANTLGRKRNDVREVRRIFRQGLWAAACLSVPVWIVLWHAEEILIYIGQKPELAAEAGHYMHVLQWAYFPTLVYALVRSFVATLERPAWALFICLTALPINFLVAWALMFGNFGMPALGLPGAGYATLFASIYMAIGMLVVVLRAKKFRRYRLLGRFWRPDWPKFFAIWRLGLPAGLHMVFEVVAFTFSALMMGVLGTNELAAHTIAIQISGLCFMVPVGLGQAVAIRVGLANGAGNSHGVTLAGRAAMTMALGFALCTATVMILMPELLVSFYLDLSDPKNAAVVALATGFLFYSAVFQLSDGVQAVGVGMLRGLRDVRIPMILAGIGYCVIGLPLGITLAFNTPLRGQGIWIGFVTGLTLVAFAVVWRWSKRNQINRWVR</sequence>
<feature type="transmembrane region" description="Helical" evidence="10">
    <location>
        <begin position="20"/>
        <end position="43"/>
    </location>
</feature>
<feature type="transmembrane region" description="Helical" evidence="10">
    <location>
        <begin position="249"/>
        <end position="277"/>
    </location>
</feature>
<evidence type="ECO:0000256" key="4">
    <source>
        <dbReference type="ARBA" id="ARBA00022475"/>
    </source>
</evidence>
<dbReference type="CDD" id="cd13131">
    <property type="entry name" value="MATE_NorM_like"/>
    <property type="match status" value="1"/>
</dbReference>
<keyword evidence="4" id="KW-1003">Cell membrane</keyword>